<dbReference type="AlphaFoldDB" id="A0A0S7WPD4"/>
<dbReference type="EMBL" id="LIZS01000081">
    <property type="protein sequence ID" value="KPJ52024.1"/>
    <property type="molecule type" value="Genomic_DNA"/>
</dbReference>
<comment type="caution">
    <text evidence="2">The sequence shown here is derived from an EMBL/GenBank/DDBJ whole genome shotgun (WGS) entry which is preliminary data.</text>
</comment>
<evidence type="ECO:0000313" key="2">
    <source>
        <dbReference type="EMBL" id="KPJ52024.1"/>
    </source>
</evidence>
<protein>
    <submittedName>
        <fullName evidence="2">Uncharacterized protein</fullName>
    </submittedName>
</protein>
<evidence type="ECO:0000256" key="1">
    <source>
        <dbReference type="SAM" id="MobiDB-lite"/>
    </source>
</evidence>
<dbReference type="STRING" id="1703770.AMJ39_08825"/>
<evidence type="ECO:0000313" key="3">
    <source>
        <dbReference type="Proteomes" id="UP000052008"/>
    </source>
</evidence>
<accession>A0A0S7WPD4</accession>
<feature type="region of interest" description="Disordered" evidence="1">
    <location>
        <begin position="34"/>
        <end position="62"/>
    </location>
</feature>
<organism evidence="2 3">
    <name type="scientific">candidate division TA06 bacterium DG_24</name>
    <dbReference type="NCBI Taxonomy" id="1703770"/>
    <lineage>
        <taxon>Bacteria</taxon>
        <taxon>Bacteria division TA06</taxon>
    </lineage>
</organism>
<reference evidence="2 3" key="1">
    <citation type="journal article" date="2015" name="Microbiome">
        <title>Genomic resolution of linkages in carbon, nitrogen, and sulfur cycling among widespread estuary sediment bacteria.</title>
        <authorList>
            <person name="Baker B.J."/>
            <person name="Lazar C.S."/>
            <person name="Teske A.P."/>
            <person name="Dick G.J."/>
        </authorList>
    </citation>
    <scope>NUCLEOTIDE SEQUENCE [LARGE SCALE GENOMIC DNA]</scope>
    <source>
        <strain evidence="2">DG_24</strain>
    </source>
</reference>
<dbReference type="Proteomes" id="UP000052008">
    <property type="component" value="Unassembled WGS sequence"/>
</dbReference>
<name>A0A0S7WPD4_UNCT6</name>
<sequence>MTQRAARESMERRLRKGADPVPLARRYPELGWSKVSPEASSGMVECPPVYASTGMTIPGEEG</sequence>
<proteinExistence type="predicted"/>
<gene>
    <name evidence="2" type="ORF">AMJ39_08825</name>
</gene>